<proteinExistence type="predicted"/>
<keyword evidence="3" id="KW-1185">Reference proteome</keyword>
<accession>A0A811US12</accession>
<feature type="compositionally biased region" description="Low complexity" evidence="1">
    <location>
        <begin position="9"/>
        <end position="35"/>
    </location>
</feature>
<comment type="caution">
    <text evidence="2">The sequence shown here is derived from an EMBL/GenBank/DDBJ whole genome shotgun (WGS) entry which is preliminary data.</text>
</comment>
<name>A0A811US12_CERCA</name>
<feature type="compositionally biased region" description="Polar residues" evidence="1">
    <location>
        <begin position="40"/>
        <end position="51"/>
    </location>
</feature>
<dbReference type="EMBL" id="CAJHJT010000023">
    <property type="protein sequence ID" value="CAD7001730.1"/>
    <property type="molecule type" value="Genomic_DNA"/>
</dbReference>
<feature type="region of interest" description="Disordered" evidence="1">
    <location>
        <begin position="1"/>
        <end position="90"/>
    </location>
</feature>
<organism evidence="2 3">
    <name type="scientific">Ceratitis capitata</name>
    <name type="common">Mediterranean fruit fly</name>
    <name type="synonym">Tephritis capitata</name>
    <dbReference type="NCBI Taxonomy" id="7213"/>
    <lineage>
        <taxon>Eukaryota</taxon>
        <taxon>Metazoa</taxon>
        <taxon>Ecdysozoa</taxon>
        <taxon>Arthropoda</taxon>
        <taxon>Hexapoda</taxon>
        <taxon>Insecta</taxon>
        <taxon>Pterygota</taxon>
        <taxon>Neoptera</taxon>
        <taxon>Endopterygota</taxon>
        <taxon>Diptera</taxon>
        <taxon>Brachycera</taxon>
        <taxon>Muscomorpha</taxon>
        <taxon>Tephritoidea</taxon>
        <taxon>Tephritidae</taxon>
        <taxon>Ceratitis</taxon>
        <taxon>Ceratitis</taxon>
    </lineage>
</organism>
<sequence>MSSADQQPTESTTTTNTTDLSSDPQQLQHQQHPPLVAAGHSSNRSYAQNFQKDAANHKRRSRSRHVRDLTSSSSSVTHRGGYGRPTFSTFSSCITRCSRSRKVERSNRTRYSDVQRKFENDDSARFARRTTITSANTNVNNNAAAAAAADTGVRKLT</sequence>
<evidence type="ECO:0000313" key="2">
    <source>
        <dbReference type="EMBL" id="CAD7001730.1"/>
    </source>
</evidence>
<protein>
    <submittedName>
        <fullName evidence="2">(Mediterranean fruit fly) hypothetical protein</fullName>
    </submittedName>
</protein>
<dbReference type="Proteomes" id="UP000606786">
    <property type="component" value="Unassembled WGS sequence"/>
</dbReference>
<evidence type="ECO:0000256" key="1">
    <source>
        <dbReference type="SAM" id="MobiDB-lite"/>
    </source>
</evidence>
<dbReference type="AlphaFoldDB" id="A0A811US12"/>
<reference evidence="2" key="1">
    <citation type="submission" date="2020-11" db="EMBL/GenBank/DDBJ databases">
        <authorList>
            <person name="Whitehead M."/>
        </authorList>
    </citation>
    <scope>NUCLEOTIDE SEQUENCE</scope>
    <source>
        <strain evidence="2">EGII</strain>
    </source>
</reference>
<gene>
    <name evidence="2" type="ORF">CCAP1982_LOCUS10220</name>
</gene>
<evidence type="ECO:0000313" key="3">
    <source>
        <dbReference type="Proteomes" id="UP000606786"/>
    </source>
</evidence>